<evidence type="ECO:0000313" key="1">
    <source>
        <dbReference type="EMBL" id="TBW57677.1"/>
    </source>
</evidence>
<keyword evidence="2" id="KW-1185">Reference proteome</keyword>
<dbReference type="Pfam" id="PF14070">
    <property type="entry name" value="YjfB_motility"/>
    <property type="match status" value="1"/>
</dbReference>
<evidence type="ECO:0000313" key="2">
    <source>
        <dbReference type="Proteomes" id="UP000313645"/>
    </source>
</evidence>
<protein>
    <submittedName>
        <fullName evidence="1">Motility protein</fullName>
    </submittedName>
</protein>
<dbReference type="InterPro" id="IPR025906">
    <property type="entry name" value="YjfB_motility"/>
</dbReference>
<accession>A0ABY1ZRS4</accession>
<gene>
    <name evidence="1" type="ORF">EZI54_06480</name>
</gene>
<comment type="caution">
    <text evidence="1">The sequence shown here is derived from an EMBL/GenBank/DDBJ whole genome shotgun (WGS) entry which is preliminary data.</text>
</comment>
<reference evidence="1 2" key="1">
    <citation type="submission" date="2019-02" db="EMBL/GenBank/DDBJ databases">
        <title>Marinobacter halodurans sp. nov., a marine bacterium isolated from sea tidal flat.</title>
        <authorList>
            <person name="Yoo Y."/>
            <person name="Lee D.W."/>
            <person name="Kim B.S."/>
            <person name="Kim J.-J."/>
        </authorList>
    </citation>
    <scope>NUCLEOTIDE SEQUENCE [LARGE SCALE GENOMIC DNA]</scope>
    <source>
        <strain evidence="1 2">YJ-S3-2</strain>
    </source>
</reference>
<name>A0ABY1ZRS4_9GAMM</name>
<sequence length="75" mass="7877">MESGGPVMDVASMASFSTQLSQSRLQEQVQISVLKSAQDMAQAGALQLLESVTASAPVMATSANPNIGRRIDIRV</sequence>
<dbReference type="Proteomes" id="UP000313645">
    <property type="component" value="Unassembled WGS sequence"/>
</dbReference>
<organism evidence="1 2">
    <name type="scientific">Marinobacter halodurans</name>
    <dbReference type="NCBI Taxonomy" id="2528979"/>
    <lineage>
        <taxon>Bacteria</taxon>
        <taxon>Pseudomonadati</taxon>
        <taxon>Pseudomonadota</taxon>
        <taxon>Gammaproteobacteria</taxon>
        <taxon>Pseudomonadales</taxon>
        <taxon>Marinobacteraceae</taxon>
        <taxon>Marinobacter</taxon>
    </lineage>
</organism>
<proteinExistence type="predicted"/>
<dbReference type="EMBL" id="SJDL01000007">
    <property type="protein sequence ID" value="TBW57677.1"/>
    <property type="molecule type" value="Genomic_DNA"/>
</dbReference>